<accession>A0A089WM12</accession>
<dbReference type="OrthoDB" id="5291921at2"/>
<dbReference type="GO" id="GO:0005886">
    <property type="term" value="C:plasma membrane"/>
    <property type="evidence" value="ECO:0007669"/>
    <property type="project" value="UniProtKB-SubCell"/>
</dbReference>
<dbReference type="RefSeq" id="WP_038410906.1">
    <property type="nucleotide sequence ID" value="NZ_CP009455.1"/>
</dbReference>
<dbReference type="Proteomes" id="UP000029493">
    <property type="component" value="Chromosome"/>
</dbReference>
<dbReference type="InterPro" id="IPR051800">
    <property type="entry name" value="PqiA-PqiB_transport"/>
</dbReference>
<feature type="transmembrane region" description="Helical" evidence="7">
    <location>
        <begin position="180"/>
        <end position="197"/>
    </location>
</feature>
<feature type="transmembrane region" description="Helical" evidence="7">
    <location>
        <begin position="60"/>
        <end position="84"/>
    </location>
</feature>
<evidence type="ECO:0000256" key="7">
    <source>
        <dbReference type="SAM" id="Phobius"/>
    </source>
</evidence>
<dbReference type="Pfam" id="PF04403">
    <property type="entry name" value="PqiA"/>
    <property type="match status" value="1"/>
</dbReference>
<keyword evidence="2" id="KW-1003">Cell membrane</keyword>
<dbReference type="PANTHER" id="PTHR30462:SF3">
    <property type="entry name" value="INTERMEMBRANE TRANSPORT PROTEIN PQIA"/>
    <property type="match status" value="1"/>
</dbReference>
<keyword evidence="6 7" id="KW-0472">Membrane</keyword>
<comment type="subcellular location">
    <subcellularLocation>
        <location evidence="1">Cell inner membrane</location>
    </subcellularLocation>
</comment>
<keyword evidence="4 7" id="KW-0812">Transmembrane</keyword>
<sequence>MSESVDQPVLSEMPLNQLIACHECDLLMHKPVLRKDEKAQCPRCGYELYAQRHNVVNRSLALVLTALLLFVPANFLPIMQLHLLGQTSEDTVWSGVLGLYNSDMRGIAVVVFLCSMAIPLLKLTCQLAVLLSIRLNVGRSYGLFIYRIYHHVRDWGMLEVYLMGVLVAIVKLVDMAQLTIGLGLVCFVGLLLVQVWLEVVMSPHQIWVALSGEDVHAGD</sequence>
<protein>
    <submittedName>
        <fullName evidence="8">Paraquat-inducible protein A</fullName>
    </submittedName>
</protein>
<evidence type="ECO:0000313" key="9">
    <source>
        <dbReference type="Proteomes" id="UP000029493"/>
    </source>
</evidence>
<evidence type="ECO:0000256" key="2">
    <source>
        <dbReference type="ARBA" id="ARBA00022475"/>
    </source>
</evidence>
<keyword evidence="9" id="KW-1185">Reference proteome</keyword>
<dbReference type="eggNOG" id="COG2995">
    <property type="taxonomic scope" value="Bacteria"/>
</dbReference>
<keyword evidence="3" id="KW-0997">Cell inner membrane</keyword>
<evidence type="ECO:0000256" key="1">
    <source>
        <dbReference type="ARBA" id="ARBA00004533"/>
    </source>
</evidence>
<gene>
    <name evidence="8" type="ORF">LK03_02380</name>
</gene>
<proteinExistence type="predicted"/>
<evidence type="ECO:0000313" key="8">
    <source>
        <dbReference type="EMBL" id="AIR88159.1"/>
    </source>
</evidence>
<dbReference type="EMBL" id="CP009455">
    <property type="protein sequence ID" value="AIR88159.1"/>
    <property type="molecule type" value="Genomic_DNA"/>
</dbReference>
<dbReference type="AlphaFoldDB" id="A0A089WM12"/>
<dbReference type="KEGG" id="psw:LK03_02380"/>
<feature type="transmembrane region" description="Helical" evidence="7">
    <location>
        <begin position="104"/>
        <end position="121"/>
    </location>
</feature>
<evidence type="ECO:0000256" key="5">
    <source>
        <dbReference type="ARBA" id="ARBA00022989"/>
    </source>
</evidence>
<evidence type="ECO:0000256" key="3">
    <source>
        <dbReference type="ARBA" id="ARBA00022519"/>
    </source>
</evidence>
<evidence type="ECO:0000256" key="6">
    <source>
        <dbReference type="ARBA" id="ARBA00023136"/>
    </source>
</evidence>
<name>A0A089WM12_9PSED</name>
<keyword evidence="5 7" id="KW-1133">Transmembrane helix</keyword>
<dbReference type="InterPro" id="IPR007498">
    <property type="entry name" value="PqiA-like"/>
</dbReference>
<dbReference type="STRING" id="157783.LK03_02380"/>
<feature type="transmembrane region" description="Helical" evidence="7">
    <location>
        <begin position="155"/>
        <end position="173"/>
    </location>
</feature>
<dbReference type="PANTHER" id="PTHR30462">
    <property type="entry name" value="INTERMEMBRANE TRANSPORT PROTEIN PQIB-RELATED"/>
    <property type="match status" value="1"/>
</dbReference>
<reference evidence="8 9" key="1">
    <citation type="submission" date="2014-09" db="EMBL/GenBank/DDBJ databases">
        <authorList>
            <person name="Chan K.-G."/>
        </authorList>
    </citation>
    <scope>NUCLEOTIDE SEQUENCE [LARGE SCALE GENOMIC DNA]</scope>
    <source>
        <strain evidence="8 9">ND07</strain>
    </source>
</reference>
<organism evidence="8 9">
    <name type="scientific">Pseudomonas cremoricolorata</name>
    <dbReference type="NCBI Taxonomy" id="157783"/>
    <lineage>
        <taxon>Bacteria</taxon>
        <taxon>Pseudomonadati</taxon>
        <taxon>Pseudomonadota</taxon>
        <taxon>Gammaproteobacteria</taxon>
        <taxon>Pseudomonadales</taxon>
        <taxon>Pseudomonadaceae</taxon>
        <taxon>Pseudomonas</taxon>
    </lineage>
</organism>
<evidence type="ECO:0000256" key="4">
    <source>
        <dbReference type="ARBA" id="ARBA00022692"/>
    </source>
</evidence>